<dbReference type="CDD" id="cd00495">
    <property type="entry name" value="Ribosomal_L25_TL5_CTC"/>
    <property type="match status" value="1"/>
</dbReference>
<dbReference type="Pfam" id="PF14693">
    <property type="entry name" value="Ribosomal_TL5_C"/>
    <property type="match status" value="1"/>
</dbReference>
<dbReference type="NCBIfam" id="NF004130">
    <property type="entry name" value="PRK05618.1-5"/>
    <property type="match status" value="1"/>
</dbReference>
<dbReference type="PANTHER" id="PTHR33284">
    <property type="entry name" value="RIBOSOMAL PROTEIN L25/GLN-TRNA SYNTHETASE, ANTI-CODON-BINDING DOMAIN-CONTAINING PROTEIN"/>
    <property type="match status" value="1"/>
</dbReference>
<dbReference type="InterPro" id="IPR037121">
    <property type="entry name" value="Ribosomal_bL25_C"/>
</dbReference>
<dbReference type="InterPro" id="IPR020056">
    <property type="entry name" value="Rbsml_bL25/Gln-tRNA_synth_N"/>
</dbReference>
<dbReference type="InterPro" id="IPR029751">
    <property type="entry name" value="Ribosomal_L25_dom"/>
</dbReference>
<evidence type="ECO:0000256" key="6">
    <source>
        <dbReference type="SAM" id="MobiDB-lite"/>
    </source>
</evidence>
<dbReference type="PANTHER" id="PTHR33284:SF1">
    <property type="entry name" value="RIBOSOMAL PROTEIN L25_GLN-TRNA SYNTHETASE, ANTI-CODON-BINDING DOMAIN-CONTAINING PROTEIN"/>
    <property type="match status" value="1"/>
</dbReference>
<dbReference type="AlphaFoldDB" id="A0A450W1Q6"/>
<keyword evidence="4 5" id="KW-0687">Ribonucleoprotein</keyword>
<sequence>MKDFELTANIRHEIGTGASRRMRGGNRIPGILYGAKKDAIPLSLDTNEFKKQLEDESFGSRVITLNMESGEESVVLKALQRHPANSRILHVDFQRVSATTQIQLRIPLHFINEDKCIGKKKGGVINYLVPEVEVSCLPKDLPEAISVDMSEVEIGQTLHLSDLIVSENVTLVALSHDMNQGVVTISAQHDSMDEEETLETEEKPEEGEKATPGDS</sequence>
<evidence type="ECO:0000256" key="2">
    <source>
        <dbReference type="ARBA" id="ARBA00022884"/>
    </source>
</evidence>
<dbReference type="SUPFAM" id="SSF50715">
    <property type="entry name" value="Ribosomal protein L25-like"/>
    <property type="match status" value="1"/>
</dbReference>
<dbReference type="EMBL" id="CAADFM010000046">
    <property type="protein sequence ID" value="VFK10932.1"/>
    <property type="molecule type" value="Genomic_DNA"/>
</dbReference>
<comment type="function">
    <text evidence="5">This is one of the proteins that binds to the 5S RNA in the ribosome where it forms part of the central protuberance.</text>
</comment>
<keyword evidence="1 5" id="KW-0699">rRNA-binding</keyword>
<dbReference type="GO" id="GO:0003735">
    <property type="term" value="F:structural constituent of ribosome"/>
    <property type="evidence" value="ECO:0007669"/>
    <property type="project" value="InterPro"/>
</dbReference>
<evidence type="ECO:0000313" key="10">
    <source>
        <dbReference type="EMBL" id="VFK14929.1"/>
    </source>
</evidence>
<dbReference type="EMBL" id="CAADFK010000070">
    <property type="protein sequence ID" value="VFK14929.1"/>
    <property type="molecule type" value="Genomic_DNA"/>
</dbReference>
<evidence type="ECO:0000256" key="5">
    <source>
        <dbReference type="HAMAP-Rule" id="MF_01334"/>
    </source>
</evidence>
<dbReference type="GO" id="GO:0022625">
    <property type="term" value="C:cytosolic large ribosomal subunit"/>
    <property type="evidence" value="ECO:0007669"/>
    <property type="project" value="TreeGrafter"/>
</dbReference>
<keyword evidence="2 5" id="KW-0694">RNA-binding</keyword>
<reference evidence="9" key="1">
    <citation type="submission" date="2019-02" db="EMBL/GenBank/DDBJ databases">
        <authorList>
            <person name="Gruber-Vodicka R. H."/>
            <person name="Seah K. B. B."/>
        </authorList>
    </citation>
    <scope>NUCLEOTIDE SEQUENCE</scope>
    <source>
        <strain evidence="9">BECK_S312</strain>
        <strain evidence="10">BECK_S313</strain>
        <strain evidence="11">BECK_S426</strain>
    </source>
</reference>
<dbReference type="InterPro" id="IPR011035">
    <property type="entry name" value="Ribosomal_bL25/Gln-tRNA_synth"/>
</dbReference>
<evidence type="ECO:0000313" key="9">
    <source>
        <dbReference type="EMBL" id="VFK10932.1"/>
    </source>
</evidence>
<feature type="compositionally biased region" description="Acidic residues" evidence="6">
    <location>
        <begin position="192"/>
        <end position="205"/>
    </location>
</feature>
<dbReference type="InterPro" id="IPR020930">
    <property type="entry name" value="Ribosomal_uL5_bac-type"/>
</dbReference>
<dbReference type="NCBIfam" id="NF004612">
    <property type="entry name" value="PRK05943.1"/>
    <property type="match status" value="1"/>
</dbReference>
<comment type="similarity">
    <text evidence="5">Belongs to the bacterial ribosomal protein bL25 family. CTC subfamily.</text>
</comment>
<dbReference type="Pfam" id="PF01386">
    <property type="entry name" value="Ribosomal_L25p"/>
    <property type="match status" value="1"/>
</dbReference>
<evidence type="ECO:0000256" key="4">
    <source>
        <dbReference type="ARBA" id="ARBA00023274"/>
    </source>
</evidence>
<dbReference type="GO" id="GO:0006412">
    <property type="term" value="P:translation"/>
    <property type="evidence" value="ECO:0007669"/>
    <property type="project" value="UniProtKB-UniRule"/>
</dbReference>
<proteinExistence type="inferred from homology"/>
<organism evidence="9">
    <name type="scientific">Candidatus Kentrum sp. LPFa</name>
    <dbReference type="NCBI Taxonomy" id="2126335"/>
    <lineage>
        <taxon>Bacteria</taxon>
        <taxon>Pseudomonadati</taxon>
        <taxon>Pseudomonadota</taxon>
        <taxon>Gammaproteobacteria</taxon>
        <taxon>Candidatus Kentrum</taxon>
    </lineage>
</organism>
<dbReference type="GO" id="GO:0008097">
    <property type="term" value="F:5S rRNA binding"/>
    <property type="evidence" value="ECO:0007669"/>
    <property type="project" value="InterPro"/>
</dbReference>
<dbReference type="Gene3D" id="2.40.240.10">
    <property type="entry name" value="Ribosomal Protein L25, Chain P"/>
    <property type="match status" value="1"/>
</dbReference>
<dbReference type="Gene3D" id="2.170.120.20">
    <property type="entry name" value="Ribosomal protein L25, beta domain"/>
    <property type="match status" value="1"/>
</dbReference>
<gene>
    <name evidence="5" type="primary">rplY</name>
    <name evidence="5" type="synonym">ctc</name>
    <name evidence="9" type="ORF">BECKLPF1236A_GA0070988_100464</name>
    <name evidence="10" type="ORF">BECKLPF1236B_GA0070989_10708</name>
    <name evidence="11" type="ORF">BECKLPF1236C_GA0070990_100634</name>
</gene>
<keyword evidence="3 5" id="KW-0689">Ribosomal protein</keyword>
<feature type="domain" description="Large ribosomal subunit protein bL25 L25" evidence="7">
    <location>
        <begin position="6"/>
        <end position="93"/>
    </location>
</feature>
<name>A0A450W1Q6_9GAMM</name>
<feature type="region of interest" description="Disordered" evidence="6">
    <location>
        <begin position="189"/>
        <end position="215"/>
    </location>
</feature>
<dbReference type="InterPro" id="IPR001021">
    <property type="entry name" value="Ribosomal_bL25_long"/>
</dbReference>
<evidence type="ECO:0000256" key="3">
    <source>
        <dbReference type="ARBA" id="ARBA00022980"/>
    </source>
</evidence>
<protein>
    <recommendedName>
        <fullName evidence="5">Large ribosomal subunit protein bL25</fullName>
    </recommendedName>
    <alternativeName>
        <fullName evidence="5">General stress protein CTC</fullName>
    </alternativeName>
</protein>
<evidence type="ECO:0000313" key="11">
    <source>
        <dbReference type="EMBL" id="VFK28336.1"/>
    </source>
</evidence>
<evidence type="ECO:0000259" key="7">
    <source>
        <dbReference type="Pfam" id="PF01386"/>
    </source>
</evidence>
<accession>A0A450W1Q6</accession>
<evidence type="ECO:0000259" key="8">
    <source>
        <dbReference type="Pfam" id="PF14693"/>
    </source>
</evidence>
<dbReference type="NCBIfam" id="TIGR00731">
    <property type="entry name" value="bL25_bact_ctc"/>
    <property type="match status" value="1"/>
</dbReference>
<dbReference type="EMBL" id="CAADFP010000063">
    <property type="protein sequence ID" value="VFK28336.1"/>
    <property type="molecule type" value="Genomic_DNA"/>
</dbReference>
<dbReference type="HAMAP" id="MF_01334">
    <property type="entry name" value="Ribosomal_bL25_CTC"/>
    <property type="match status" value="1"/>
</dbReference>
<feature type="domain" description="Large ribosomal subunit protein bL25 beta" evidence="8">
    <location>
        <begin position="102"/>
        <end position="188"/>
    </location>
</feature>
<feature type="compositionally biased region" description="Basic and acidic residues" evidence="6">
    <location>
        <begin position="206"/>
        <end position="215"/>
    </location>
</feature>
<dbReference type="InterPro" id="IPR020057">
    <property type="entry name" value="Ribosomal_bL25_b-dom"/>
</dbReference>
<evidence type="ECO:0000256" key="1">
    <source>
        <dbReference type="ARBA" id="ARBA00022730"/>
    </source>
</evidence>
<dbReference type="NCBIfam" id="NF004128">
    <property type="entry name" value="PRK05618.1-2"/>
    <property type="match status" value="1"/>
</dbReference>
<comment type="subunit">
    <text evidence="5">Part of the 50S ribosomal subunit; part of the 5S rRNA/L5/L18/L25 subcomplex. Contacts the 5S rRNA. Binds to the 5S rRNA independently of L5 and L18.</text>
</comment>